<organism evidence="2 3">
    <name type="scientific">Venturia nashicola</name>
    <dbReference type="NCBI Taxonomy" id="86259"/>
    <lineage>
        <taxon>Eukaryota</taxon>
        <taxon>Fungi</taxon>
        <taxon>Dikarya</taxon>
        <taxon>Ascomycota</taxon>
        <taxon>Pezizomycotina</taxon>
        <taxon>Dothideomycetes</taxon>
        <taxon>Pleosporomycetidae</taxon>
        <taxon>Venturiales</taxon>
        <taxon>Venturiaceae</taxon>
        <taxon>Venturia</taxon>
    </lineage>
</organism>
<keyword evidence="1" id="KW-0812">Transmembrane</keyword>
<dbReference type="Proteomes" id="UP000298493">
    <property type="component" value="Unassembled WGS sequence"/>
</dbReference>
<comment type="caution">
    <text evidence="2">The sequence shown here is derived from an EMBL/GenBank/DDBJ whole genome shotgun (WGS) entry which is preliminary data.</text>
</comment>
<reference evidence="2 3" key="1">
    <citation type="submission" date="2019-04" db="EMBL/GenBank/DDBJ databases">
        <title>High contiguity whole genome sequence and gene annotation resource for two Venturia nashicola isolates.</title>
        <authorList>
            <person name="Prokchorchik M."/>
            <person name="Won K."/>
            <person name="Lee Y."/>
            <person name="Choi E.D."/>
            <person name="Segonzac C."/>
            <person name="Sohn K.H."/>
        </authorList>
    </citation>
    <scope>NUCLEOTIDE SEQUENCE [LARGE SCALE GENOMIC DNA]</scope>
    <source>
        <strain evidence="2 3">PRI2</strain>
    </source>
</reference>
<keyword evidence="1" id="KW-0472">Membrane</keyword>
<feature type="transmembrane region" description="Helical" evidence="1">
    <location>
        <begin position="56"/>
        <end position="80"/>
    </location>
</feature>
<sequence length="253" mass="27836">MPFEDYGIIMYPPSQTLRQYYDASSSETISIHDEDEAFLEKPITVGSKTNTWRQSYCCTSTASSIIISIITTLALLLLIFTTTHGHPTNLLKNLSLDTSTSPSLHDPSPPKEPLHCGTSPSQARALGCKFDLISFAWTPPSCYNATLSHSFITHHGPWTFYKDHNATMPLAVGEVEQQDVVWAEHGYHVVHCLYAWERLHWALSAEGGGLVPGEIGSLNHTVHCVGLLGKGEVVELRKVNTKATLVFDGCVVV</sequence>
<dbReference type="PANTHER" id="PTHR35896">
    <property type="entry name" value="IG-LIKE DOMAIN-CONTAINING PROTEIN"/>
    <property type="match status" value="1"/>
</dbReference>
<keyword evidence="1" id="KW-1133">Transmembrane helix</keyword>
<dbReference type="OrthoDB" id="3501153at2759"/>
<evidence type="ECO:0000256" key="1">
    <source>
        <dbReference type="SAM" id="Phobius"/>
    </source>
</evidence>
<proteinExistence type="predicted"/>
<dbReference type="STRING" id="86259.A0A4Z1NJS6"/>
<gene>
    <name evidence="2" type="ORF">E6O75_ATG09079</name>
</gene>
<evidence type="ECO:0000313" key="3">
    <source>
        <dbReference type="Proteomes" id="UP000298493"/>
    </source>
</evidence>
<dbReference type="EMBL" id="SNSC02000019">
    <property type="protein sequence ID" value="TID16021.1"/>
    <property type="molecule type" value="Genomic_DNA"/>
</dbReference>
<dbReference type="AlphaFoldDB" id="A0A4Z1NJS6"/>
<dbReference type="PANTHER" id="PTHR35896:SF3">
    <property type="entry name" value="MAJOR FACILITATOR SUPERFAMILY TRANSPORTER"/>
    <property type="match status" value="1"/>
</dbReference>
<name>A0A4Z1NJS6_9PEZI</name>
<dbReference type="InterPro" id="IPR053008">
    <property type="entry name" value="Phomopsin_biosynth_assoc"/>
</dbReference>
<keyword evidence="3" id="KW-1185">Reference proteome</keyword>
<evidence type="ECO:0000313" key="2">
    <source>
        <dbReference type="EMBL" id="TID16021.1"/>
    </source>
</evidence>
<accession>A0A4Z1NJS6</accession>
<protein>
    <submittedName>
        <fullName evidence="2">Uncharacterized protein</fullName>
    </submittedName>
</protein>